<organism evidence="1 2">
    <name type="scientific">Aphanocapsa feldmannii 277cV</name>
    <dbReference type="NCBI Taxonomy" id="2507553"/>
    <lineage>
        <taxon>Bacteria</taxon>
        <taxon>Bacillati</taxon>
        <taxon>Cyanobacteriota</taxon>
        <taxon>Cyanophyceae</taxon>
        <taxon>Oscillatoriophycideae</taxon>
        <taxon>Chroococcales</taxon>
        <taxon>Microcystaceae</taxon>
        <taxon>Aphanocapsa</taxon>
    </lineage>
</organism>
<sequence length="76" mass="8762">MVRRLAVEAHYYVVRRPTAMNVGELVLESLSTGVITTDELNWIVDHQHQFDRQEEAAVLRLGRLMDEGRIQLGCRV</sequence>
<evidence type="ECO:0000313" key="1">
    <source>
        <dbReference type="EMBL" id="TGG91254.1"/>
    </source>
</evidence>
<dbReference type="EMBL" id="SRMO01000080">
    <property type="protein sequence ID" value="TGG91254.1"/>
    <property type="molecule type" value="Genomic_DNA"/>
</dbReference>
<name>A0A524RM76_9CHRO</name>
<dbReference type="AlphaFoldDB" id="A0A524RM76"/>
<accession>A0A524RM76</accession>
<dbReference type="Proteomes" id="UP000317990">
    <property type="component" value="Unassembled WGS sequence"/>
</dbReference>
<gene>
    <name evidence="1" type="ORF">ERJ67_08390</name>
</gene>
<comment type="caution">
    <text evidence="1">The sequence shown here is derived from an EMBL/GenBank/DDBJ whole genome shotgun (WGS) entry which is preliminary data.</text>
</comment>
<proteinExistence type="predicted"/>
<evidence type="ECO:0000313" key="2">
    <source>
        <dbReference type="Proteomes" id="UP000317990"/>
    </source>
</evidence>
<protein>
    <submittedName>
        <fullName evidence="1">Uncharacterized protein</fullName>
    </submittedName>
</protein>
<reference evidence="1 2" key="1">
    <citation type="journal article" date="2019" name="mSystems">
        <title>Life at home and on the roam: Genomic adaptions reflect the dual lifestyle of an intracellular, facultative symbiont.</title>
        <authorList>
            <person name="Burgsdorf I."/>
        </authorList>
    </citation>
    <scope>NUCLEOTIDE SEQUENCE [LARGE SCALE GENOMIC DNA]</scope>
    <source>
        <strain evidence="1">277cV</strain>
    </source>
</reference>